<protein>
    <recommendedName>
        <fullName evidence="3">Nucleotidyltransferase family protein</fullName>
    </recommendedName>
</protein>
<dbReference type="InterPro" id="IPR039498">
    <property type="entry name" value="NTP_transf_5"/>
</dbReference>
<dbReference type="Gene3D" id="3.30.460.40">
    <property type="match status" value="1"/>
</dbReference>
<accession>A0A8J8Q110</accession>
<dbReference type="Pfam" id="PF14907">
    <property type="entry name" value="NTP_transf_5"/>
    <property type="match status" value="1"/>
</dbReference>
<sequence length="397" mass="45918">MTGRIKEDTSVRPEAALLIQCSRPIVDADAKRRIEQLIRSDVEWEYLRRIARFHGLLPALYQRLARTCADSVPSAQLAMLQADANQITGRTLQLTRELLDLLEQCEAHGIDAVPFKGPILSVSAYGDVGRRDFRDLDLLVRRTDVSKTITMLRVRGYEPASQISTERLSALFQFDHEYELFHSADNIHVGLHWQIADDDYLFPVHYQSVADRLEQVRMGGRSIQVLPKTDRIIALCVHGTKHRWGRLLWVADIAGLTQNWEVSWGAILDRARQLHKERILLLGMRLANVLYRIELPEAVRERLNAHSAVDSLVAEARATFLHSPLEWPNYFDRSWYYIRAHERRMDRARCAGRLLLSPEKQDVEFASDSFDLDEWHYLIRPVRILFDLVPVDKPISR</sequence>
<name>A0A8J8Q110_9EURY</name>
<dbReference type="EMBL" id="PHNJ01000018">
    <property type="protein sequence ID" value="TYL36438.1"/>
    <property type="molecule type" value="Genomic_DNA"/>
</dbReference>
<evidence type="ECO:0000313" key="1">
    <source>
        <dbReference type="EMBL" id="TYL36438.1"/>
    </source>
</evidence>
<gene>
    <name evidence="1" type="ORF">CV102_22715</name>
</gene>
<evidence type="ECO:0008006" key="3">
    <source>
        <dbReference type="Google" id="ProtNLM"/>
    </source>
</evidence>
<comment type="caution">
    <text evidence="1">The sequence shown here is derived from an EMBL/GenBank/DDBJ whole genome shotgun (WGS) entry which is preliminary data.</text>
</comment>
<organism evidence="1 2">
    <name type="scientific">Natronococcus pandeyae</name>
    <dbReference type="NCBI Taxonomy" id="2055836"/>
    <lineage>
        <taxon>Archaea</taxon>
        <taxon>Methanobacteriati</taxon>
        <taxon>Methanobacteriota</taxon>
        <taxon>Stenosarchaea group</taxon>
        <taxon>Halobacteria</taxon>
        <taxon>Halobacteriales</taxon>
        <taxon>Natrialbaceae</taxon>
        <taxon>Natronococcus</taxon>
    </lineage>
</organism>
<dbReference type="Proteomes" id="UP000766904">
    <property type="component" value="Unassembled WGS sequence"/>
</dbReference>
<evidence type="ECO:0000313" key="2">
    <source>
        <dbReference type="Proteomes" id="UP000766904"/>
    </source>
</evidence>
<reference evidence="1" key="1">
    <citation type="submission" date="2017-11" db="EMBL/GenBank/DDBJ databases">
        <authorList>
            <person name="Kajale S.C."/>
            <person name="Sharma A."/>
        </authorList>
    </citation>
    <scope>NUCLEOTIDE SEQUENCE</scope>
    <source>
        <strain evidence="1">LS1_42</strain>
    </source>
</reference>
<keyword evidence="2" id="KW-1185">Reference proteome</keyword>
<dbReference type="RefSeq" id="WP_148860273.1">
    <property type="nucleotide sequence ID" value="NZ_PHNJ01000018.1"/>
</dbReference>
<dbReference type="OrthoDB" id="342621at2157"/>
<proteinExistence type="predicted"/>
<dbReference type="AlphaFoldDB" id="A0A8J8Q110"/>